<dbReference type="AlphaFoldDB" id="X1QQG0"/>
<proteinExistence type="predicted"/>
<accession>X1QQG0</accession>
<feature type="non-terminal residue" evidence="1">
    <location>
        <position position="38"/>
    </location>
</feature>
<name>X1QQG0_9ZZZZ</name>
<gene>
    <name evidence="1" type="ORF">S12H4_03186</name>
</gene>
<organism evidence="1">
    <name type="scientific">marine sediment metagenome</name>
    <dbReference type="NCBI Taxonomy" id="412755"/>
    <lineage>
        <taxon>unclassified sequences</taxon>
        <taxon>metagenomes</taxon>
        <taxon>ecological metagenomes</taxon>
    </lineage>
</organism>
<evidence type="ECO:0000313" key="1">
    <source>
        <dbReference type="EMBL" id="GAI70458.1"/>
    </source>
</evidence>
<sequence length="38" mass="4342">MKLKISLLMFTIFILLFSASTVFALTVDEIMDKMEETA</sequence>
<protein>
    <submittedName>
        <fullName evidence="1">Uncharacterized protein</fullName>
    </submittedName>
</protein>
<comment type="caution">
    <text evidence="1">The sequence shown here is derived from an EMBL/GenBank/DDBJ whole genome shotgun (WGS) entry which is preliminary data.</text>
</comment>
<reference evidence="1" key="1">
    <citation type="journal article" date="2014" name="Front. Microbiol.">
        <title>High frequency of phylogenetically diverse reductive dehalogenase-homologous genes in deep subseafloor sedimentary metagenomes.</title>
        <authorList>
            <person name="Kawai M."/>
            <person name="Futagami T."/>
            <person name="Toyoda A."/>
            <person name="Takaki Y."/>
            <person name="Nishi S."/>
            <person name="Hori S."/>
            <person name="Arai W."/>
            <person name="Tsubouchi T."/>
            <person name="Morono Y."/>
            <person name="Uchiyama I."/>
            <person name="Ito T."/>
            <person name="Fujiyama A."/>
            <person name="Inagaki F."/>
            <person name="Takami H."/>
        </authorList>
    </citation>
    <scope>NUCLEOTIDE SEQUENCE</scope>
    <source>
        <strain evidence="1">Expedition CK06-06</strain>
    </source>
</reference>
<dbReference type="EMBL" id="BARW01000868">
    <property type="protein sequence ID" value="GAI70458.1"/>
    <property type="molecule type" value="Genomic_DNA"/>
</dbReference>